<comment type="caution">
    <text evidence="1">The sequence shown here is derived from an EMBL/GenBank/DDBJ whole genome shotgun (WGS) entry which is preliminary data.</text>
</comment>
<gene>
    <name evidence="1" type="ORF">SDC9_181612</name>
</gene>
<reference evidence="1" key="1">
    <citation type="submission" date="2019-08" db="EMBL/GenBank/DDBJ databases">
        <authorList>
            <person name="Kucharzyk K."/>
            <person name="Murdoch R.W."/>
            <person name="Higgins S."/>
            <person name="Loffler F."/>
        </authorList>
    </citation>
    <scope>NUCLEOTIDE SEQUENCE</scope>
</reference>
<dbReference type="AlphaFoldDB" id="A0A645H7Q6"/>
<proteinExistence type="predicted"/>
<accession>A0A645H7Q6</accession>
<protein>
    <submittedName>
        <fullName evidence="1">Uncharacterized protein</fullName>
    </submittedName>
</protein>
<dbReference type="EMBL" id="VSSQ01086994">
    <property type="protein sequence ID" value="MPN34119.1"/>
    <property type="molecule type" value="Genomic_DNA"/>
</dbReference>
<sequence length="124" mass="13988">MGLPPSKVVATSKETYLELQTLLTTLATAARGVEVALVDDQVRLEVLAESAGYLRKTELADTLAQVSGLEDPLASLQTIKEVQVLDMRTVMEQNTETIDWDGVQAYLKQYLEMVRRYQQRSRER</sequence>
<name>A0A645H7Q6_9ZZZZ</name>
<evidence type="ECO:0000313" key="1">
    <source>
        <dbReference type="EMBL" id="MPN34119.1"/>
    </source>
</evidence>
<organism evidence="1">
    <name type="scientific">bioreactor metagenome</name>
    <dbReference type="NCBI Taxonomy" id="1076179"/>
    <lineage>
        <taxon>unclassified sequences</taxon>
        <taxon>metagenomes</taxon>
        <taxon>ecological metagenomes</taxon>
    </lineage>
</organism>